<comment type="caution">
    <text evidence="3">The sequence shown here is derived from an EMBL/GenBank/DDBJ whole genome shotgun (WGS) entry which is preliminary data.</text>
</comment>
<name>A0A3N0CAR8_9ACTN</name>
<dbReference type="RefSeq" id="WP_123229309.1">
    <property type="nucleotide sequence ID" value="NZ_RJSE01000009.1"/>
</dbReference>
<reference evidence="3 4" key="1">
    <citation type="submission" date="2018-11" db="EMBL/GenBank/DDBJ databases">
        <authorList>
            <person name="Li F."/>
        </authorList>
    </citation>
    <scope>NUCLEOTIDE SEQUENCE [LARGE SCALE GENOMIC DNA]</scope>
    <source>
        <strain evidence="3 4">Gsoil 097</strain>
    </source>
</reference>
<dbReference type="Gene3D" id="2.60.40.2700">
    <property type="match status" value="3"/>
</dbReference>
<keyword evidence="4" id="KW-1185">Reference proteome</keyword>
<evidence type="ECO:0000313" key="3">
    <source>
        <dbReference type="EMBL" id="RNL60557.1"/>
    </source>
</evidence>
<dbReference type="OrthoDB" id="5485729at2"/>
<organism evidence="3 4">
    <name type="scientific">Nocardioides marmoriginsengisoli</name>
    <dbReference type="NCBI Taxonomy" id="661483"/>
    <lineage>
        <taxon>Bacteria</taxon>
        <taxon>Bacillati</taxon>
        <taxon>Actinomycetota</taxon>
        <taxon>Actinomycetes</taxon>
        <taxon>Propionibacteriales</taxon>
        <taxon>Nocardioidaceae</taxon>
        <taxon>Nocardioides</taxon>
    </lineage>
</organism>
<gene>
    <name evidence="3" type="ORF">EFK50_19765</name>
</gene>
<evidence type="ECO:0000313" key="4">
    <source>
        <dbReference type="Proteomes" id="UP000267128"/>
    </source>
</evidence>
<evidence type="ECO:0000259" key="2">
    <source>
        <dbReference type="Pfam" id="PF16640"/>
    </source>
</evidence>
<dbReference type="EMBL" id="RJSE01000009">
    <property type="protein sequence ID" value="RNL60557.1"/>
    <property type="molecule type" value="Genomic_DNA"/>
</dbReference>
<evidence type="ECO:0000256" key="1">
    <source>
        <dbReference type="SAM" id="SignalP"/>
    </source>
</evidence>
<dbReference type="AlphaFoldDB" id="A0A3N0CAR8"/>
<feature type="signal peptide" evidence="1">
    <location>
        <begin position="1"/>
        <end position="23"/>
    </location>
</feature>
<accession>A0A3N0CAR8</accession>
<sequence length="569" mass="58709">MSRRLGVVLTSAALLLAPVPAFADSGDDFEPPQIAVSTPPGVVNGWSAAPFSATVRVTDTGGSGVMSAEWWLAGATEGSGIINGTTATDIAITGSGRTTLSVAASDREGNESSADRELGVDTVAPSIVLGPELTNLDDSNVAPGTTVTADYTCSDADSGVVACDARVAAGSPLSTDGAHELVITARDGVGRTSQRTVSWNVDALPWTLHGVLRLNAIPVRVDVPATIFPADFSPLPDSVSYQWYRDDAQIPGATGTTYLPVAADAGHQLSFTARPHKNGYAETTFTSMKWNVAAPVMVHQGQDPQLTGIRRVGQTLTVSAPTTFTPAASGVSYQWLRNGVPIDGATGTSHLLTPADVNRVVGVRITATTASAGYQPWVFETGTLAAPVSPGELALLGTTGIHGTAQVGRTLVAVVPVFSPIATVGYQWLRNGTEIPGAVRSTYLVGAADAAARLSVRVRATASGYLPASQTSDPTAAVARTTSIAKATGKAMSGRRVSVTVQVKAVGATATGPVTLTRGTRVVARGQLRNGKVVFTLRQQPRGKQVYKVRYLGSSAVAASGTKVTVRVR</sequence>
<protein>
    <recommendedName>
        <fullName evidence="2">Bacterial Ig-like domain-containing protein</fullName>
    </recommendedName>
</protein>
<feature type="chain" id="PRO_5018272538" description="Bacterial Ig-like domain-containing protein" evidence="1">
    <location>
        <begin position="24"/>
        <end position="569"/>
    </location>
</feature>
<dbReference type="Proteomes" id="UP000267128">
    <property type="component" value="Unassembled WGS sequence"/>
</dbReference>
<keyword evidence="1" id="KW-0732">Signal</keyword>
<feature type="domain" description="Bacterial Ig-like" evidence="2">
    <location>
        <begin position="489"/>
        <end position="568"/>
    </location>
</feature>
<dbReference type="Pfam" id="PF16640">
    <property type="entry name" value="Big_3_5"/>
    <property type="match status" value="1"/>
</dbReference>
<proteinExistence type="predicted"/>
<dbReference type="InterPro" id="IPR032109">
    <property type="entry name" value="Big_3_5"/>
</dbReference>